<evidence type="ECO:0000313" key="1">
    <source>
        <dbReference type="EMBL" id="KAJ3523898.1"/>
    </source>
</evidence>
<gene>
    <name evidence="1" type="ORF">NM208_g12272</name>
</gene>
<dbReference type="EMBL" id="JANRMS010002171">
    <property type="protein sequence ID" value="KAJ3523898.1"/>
    <property type="molecule type" value="Genomic_DNA"/>
</dbReference>
<name>A0ACC1RPA0_9HYPO</name>
<sequence length="1171" mass="128926">MADFRQWALEFVLADDEGQQTTIAQKAANEIQTATANTNPVARWVEAVQPWMPGSGNEGEDETPDWTARAKALEFLSRTLDFLSKDVLKPSQVKLLVSFFGAMFEVDHKAGIMPSATALSRIAAMKSFQRHSGNDIIQKICALRDDFPRQVSKTRLAIYELIRLLMTTPEVAGDLQHRHGSSAGFMIDLLQLCRSERDPECLMVWFDILRIFLAEYSPSKEVLEEVYAAFKPYFPISLPRASQVSITPEDLKLQLRKCFSASHLLADHVFPFLLGKLDQGDAVTVNVKVDILKTIRACLDEYSHPEQAVAPYANQLWGSLKYEVRNGEIEDTIWGTLEVLKSLTNRLKGDNLRDYTLSVTRDCVTDLATTMYAASAGRLLVSILSAKPSAFVLMAAPVMTHIKENLRHPKAPVHSQDLLKVLHVLLETRLLLVDSTMTAEEREDFAAIDAFFKPLYDDVYKNTVNLGSKLDTSYDDIKIAASAVQGAGALVCQRPAKSLSSPDAAVDAASERLLPEATCSEICESLFAILEKSGPGHPRSAGGDELINDTTKALQRAIRVYPSGFNPLVDRTMALIRSSWRDGGADEAAETIMALGAHVAFVGSSELPLTPRNGFDHFIYSVRLFLSELFTALEAKADPQIWCALAATVQAIIRHFNDACVAKDPNKNLHFKGEPLQRVSQVYPEFDQLGGEKQAESSVGYHTQVPQSASVDEIRTEFLLVSLFISRQLYRRATKVVEAHPQTGKPALGLSDDFTGVDQATGHQYLHLVSTLAGFVLHELNESQQLSLKAETFAISLFREDSIAVPQKASDEQLSSGVQQPGLENSSSWNWLVLEPPNILSLGILQALQPSAVARLFDNGVAQELVLGGFGASPGISRPVTLSILTILANKYKIETLPSLIATLEQRTSSLLPASSPEVETPRLEQITSVFALVAGMVRRYVGKEAKGLLQLIKEAPKDPKLGSELARRLEMIVAPQQPLTKENYATVKLLWTQKVYFELVNPMLQAATGQDAEVQDQQIKTSYSTAVLLMVKHMNFPIYEADADKILRISIAVAQNSGIGPETKAALDVLKNTLVEAPEKGKGHIRSIIKICTGVFSHKSPSTIVDLETEGACGKLALEIVGGLPRMYESQHLLPHARQVQKELTLVCGHRVREVRKTARLARVAWADLK</sequence>
<accession>A0ACC1RPA0</accession>
<proteinExistence type="predicted"/>
<reference evidence="1" key="1">
    <citation type="submission" date="2022-08" db="EMBL/GenBank/DDBJ databases">
        <title>Genome Sequence of Fusarium decemcellulare.</title>
        <authorList>
            <person name="Buettner E."/>
        </authorList>
    </citation>
    <scope>NUCLEOTIDE SEQUENCE</scope>
    <source>
        <strain evidence="1">Babe19</strain>
    </source>
</reference>
<comment type="caution">
    <text evidence="1">The sequence shown here is derived from an EMBL/GenBank/DDBJ whole genome shotgun (WGS) entry which is preliminary data.</text>
</comment>
<keyword evidence="2" id="KW-1185">Reference proteome</keyword>
<organism evidence="1 2">
    <name type="scientific">Fusarium decemcellulare</name>
    <dbReference type="NCBI Taxonomy" id="57161"/>
    <lineage>
        <taxon>Eukaryota</taxon>
        <taxon>Fungi</taxon>
        <taxon>Dikarya</taxon>
        <taxon>Ascomycota</taxon>
        <taxon>Pezizomycotina</taxon>
        <taxon>Sordariomycetes</taxon>
        <taxon>Hypocreomycetidae</taxon>
        <taxon>Hypocreales</taxon>
        <taxon>Nectriaceae</taxon>
        <taxon>Fusarium</taxon>
        <taxon>Fusarium decemcellulare species complex</taxon>
    </lineage>
</organism>
<dbReference type="Proteomes" id="UP001148629">
    <property type="component" value="Unassembled WGS sequence"/>
</dbReference>
<protein>
    <submittedName>
        <fullName evidence="1">Uncharacterized protein</fullName>
    </submittedName>
</protein>
<evidence type="ECO:0000313" key="2">
    <source>
        <dbReference type="Proteomes" id="UP001148629"/>
    </source>
</evidence>